<organism evidence="9">
    <name type="scientific">uncultured Rubrobacteraceae bacterium</name>
    <dbReference type="NCBI Taxonomy" id="349277"/>
    <lineage>
        <taxon>Bacteria</taxon>
        <taxon>Bacillati</taxon>
        <taxon>Actinomycetota</taxon>
        <taxon>Rubrobacteria</taxon>
        <taxon>Rubrobacterales</taxon>
        <taxon>Rubrobacteraceae</taxon>
        <taxon>environmental samples</taxon>
    </lineage>
</organism>
<feature type="transmembrane region" description="Helical" evidence="7">
    <location>
        <begin position="622"/>
        <end position="644"/>
    </location>
</feature>
<feature type="region of interest" description="Disordered" evidence="6">
    <location>
        <begin position="747"/>
        <end position="766"/>
    </location>
</feature>
<feature type="transmembrane region" description="Helical" evidence="7">
    <location>
        <begin position="557"/>
        <end position="578"/>
    </location>
</feature>
<keyword evidence="2" id="KW-1003">Cell membrane</keyword>
<evidence type="ECO:0000256" key="2">
    <source>
        <dbReference type="ARBA" id="ARBA00022475"/>
    </source>
</evidence>
<feature type="transmembrane region" description="Helical" evidence="7">
    <location>
        <begin position="305"/>
        <end position="331"/>
    </location>
</feature>
<feature type="transmembrane region" description="Helical" evidence="7">
    <location>
        <begin position="665"/>
        <end position="683"/>
    </location>
</feature>
<evidence type="ECO:0000256" key="3">
    <source>
        <dbReference type="ARBA" id="ARBA00022692"/>
    </source>
</evidence>
<keyword evidence="3 7" id="KW-0812">Transmembrane</keyword>
<feature type="transmembrane region" description="Helical" evidence="7">
    <location>
        <begin position="583"/>
        <end position="602"/>
    </location>
</feature>
<feature type="transmembrane region" description="Helical" evidence="7">
    <location>
        <begin position="187"/>
        <end position="217"/>
    </location>
</feature>
<dbReference type="AlphaFoldDB" id="A0A6J4QMA7"/>
<feature type="transmembrane region" description="Helical" evidence="7">
    <location>
        <begin position="279"/>
        <end position="299"/>
    </location>
</feature>
<feature type="transmembrane region" description="Helical" evidence="7">
    <location>
        <begin position="12"/>
        <end position="32"/>
    </location>
</feature>
<evidence type="ECO:0000259" key="8">
    <source>
        <dbReference type="PROSITE" id="PS50156"/>
    </source>
</evidence>
<evidence type="ECO:0000313" key="9">
    <source>
        <dbReference type="EMBL" id="CAA9449115.1"/>
    </source>
</evidence>
<evidence type="ECO:0000256" key="6">
    <source>
        <dbReference type="SAM" id="MobiDB-lite"/>
    </source>
</evidence>
<comment type="subcellular location">
    <subcellularLocation>
        <location evidence="1">Cell membrane</location>
        <topology evidence="1">Multi-pass membrane protein</topology>
    </subcellularLocation>
</comment>
<dbReference type="Gene3D" id="1.20.1640.10">
    <property type="entry name" value="Multidrug efflux transporter AcrB transmembrane domain"/>
    <property type="match status" value="2"/>
</dbReference>
<dbReference type="Pfam" id="PF03176">
    <property type="entry name" value="MMPL"/>
    <property type="match status" value="2"/>
</dbReference>
<feature type="transmembrane region" description="Helical" evidence="7">
    <location>
        <begin position="229"/>
        <end position="253"/>
    </location>
</feature>
<keyword evidence="4 7" id="KW-1133">Transmembrane helix</keyword>
<dbReference type="InterPro" id="IPR004869">
    <property type="entry name" value="MMPL_dom"/>
</dbReference>
<feature type="transmembrane region" description="Helical" evidence="7">
    <location>
        <begin position="370"/>
        <end position="391"/>
    </location>
</feature>
<proteinExistence type="predicted"/>
<accession>A0A6J4QMA7</accession>
<evidence type="ECO:0000256" key="7">
    <source>
        <dbReference type="SAM" id="Phobius"/>
    </source>
</evidence>
<evidence type="ECO:0000256" key="4">
    <source>
        <dbReference type="ARBA" id="ARBA00022989"/>
    </source>
</evidence>
<gene>
    <name evidence="9" type="ORF">AVDCRST_MAG58-798</name>
</gene>
<evidence type="ECO:0000256" key="1">
    <source>
        <dbReference type="ARBA" id="ARBA00004651"/>
    </source>
</evidence>
<feature type="transmembrane region" description="Helical" evidence="7">
    <location>
        <begin position="689"/>
        <end position="713"/>
    </location>
</feature>
<dbReference type="PROSITE" id="PS50156">
    <property type="entry name" value="SSD"/>
    <property type="match status" value="1"/>
</dbReference>
<keyword evidence="5 7" id="KW-0472">Membrane</keyword>
<dbReference type="EMBL" id="CADCVF010000018">
    <property type="protein sequence ID" value="CAA9449115.1"/>
    <property type="molecule type" value="Genomic_DNA"/>
</dbReference>
<evidence type="ECO:0000256" key="5">
    <source>
        <dbReference type="ARBA" id="ARBA00023136"/>
    </source>
</evidence>
<feature type="domain" description="SSD" evidence="8">
    <location>
        <begin position="199"/>
        <end position="330"/>
    </location>
</feature>
<dbReference type="InterPro" id="IPR000731">
    <property type="entry name" value="SSD"/>
</dbReference>
<dbReference type="PANTHER" id="PTHR33406:SF13">
    <property type="entry name" value="MEMBRANE PROTEIN YDFJ"/>
    <property type="match status" value="1"/>
</dbReference>
<dbReference type="GO" id="GO:0005886">
    <property type="term" value="C:plasma membrane"/>
    <property type="evidence" value="ECO:0007669"/>
    <property type="project" value="UniProtKB-SubCell"/>
</dbReference>
<dbReference type="PANTHER" id="PTHR33406">
    <property type="entry name" value="MEMBRANE PROTEIN MJ1562-RELATED"/>
    <property type="match status" value="1"/>
</dbReference>
<sequence>MFAAWGRFVYRFRWLVLVASILSIVAVVYGMGHGGRLGTGEFSAPEGTESGQVDELLDEEVAKAPPGFMLVFGSEDEKATDPAFRDQVERALEPLREDERVTGVRTAYENGALDEAMISRNGHYSLVVVELEEGSFAELQDAYADIRQEVRPGSLEVVATGEIPLNEDFESVTETDLKRAEVVSLPLALLMLLFVFGSVVAAGLPIGVGVLAVTAGFVGTLLLARAMDVSIYATNIVTMIGLGVAIDYSLFVVSRFREEVGVRPVPEALARTMATAGRAILFSGLTVAIGFMGFLFFDVADLNSIGFAGSIVVAFSVLYGLTFLPALLAILGPRVDFLRLPFVHPERTATGSGLWHTVARSVMAHPWRTLLPVVTLLLLLGSPFLGIRLGLSGGDTLPKNTESRRGEEILDRQFPDSSAYPMVVLLDYPQGSPLTRERIGEMYDMSRWLEERPGVKDVESIVNLDPTLSRDQYQDLLSGPREDLPPQVREALKRTTGDHIAILTAYTSAGYNTEAAHDLVREVRGQHPEVGGEVLVGGWAAFDLDLTDSVYEAAPPAIAFVVLATYVVLFLLLGSVLLPIKAIIVNFLSISASYGALVWVFQEGHLSGLLDFTPGPINTTTPIIMFCILFGLSMDYEVMLLSRIKEEYERTGYNLSSVALGIERTGRLITGAALIMATVFFSFGLAEAVVIKAIGLGMGLAVLVDATIIRALLVPATMRLMGRWNWWAPKPLARLHRRLGLSEKTVDALDPTSSPPYEVTPPVKRR</sequence>
<protein>
    <submittedName>
        <fullName evidence="9">Integral membrane protein</fullName>
    </submittedName>
</protein>
<name>A0A6J4QMA7_9ACTN</name>
<dbReference type="SUPFAM" id="SSF82866">
    <property type="entry name" value="Multidrug efflux transporter AcrB transmembrane domain"/>
    <property type="match status" value="2"/>
</dbReference>
<dbReference type="InterPro" id="IPR050545">
    <property type="entry name" value="Mycobact_MmpL"/>
</dbReference>
<reference evidence="9" key="1">
    <citation type="submission" date="2020-02" db="EMBL/GenBank/DDBJ databases">
        <authorList>
            <person name="Meier V. D."/>
        </authorList>
    </citation>
    <scope>NUCLEOTIDE SEQUENCE</scope>
    <source>
        <strain evidence="9">AVDCRST_MAG58</strain>
    </source>
</reference>